<dbReference type="AlphaFoldDB" id="A0A6C0J9F1"/>
<name>A0A6C0J9F1_9ZZZZ</name>
<reference evidence="2" key="1">
    <citation type="journal article" date="2020" name="Nature">
        <title>Giant virus diversity and host interactions through global metagenomics.</title>
        <authorList>
            <person name="Schulz F."/>
            <person name="Roux S."/>
            <person name="Paez-Espino D."/>
            <person name="Jungbluth S."/>
            <person name="Walsh D.A."/>
            <person name="Denef V.J."/>
            <person name="McMahon K.D."/>
            <person name="Konstantinidis K.T."/>
            <person name="Eloe-Fadrosh E.A."/>
            <person name="Kyrpides N.C."/>
            <person name="Woyke T."/>
        </authorList>
    </citation>
    <scope>NUCLEOTIDE SEQUENCE</scope>
    <source>
        <strain evidence="2">GVMAG-M-3300025880-56</strain>
    </source>
</reference>
<organism evidence="2">
    <name type="scientific">viral metagenome</name>
    <dbReference type="NCBI Taxonomy" id="1070528"/>
    <lineage>
        <taxon>unclassified sequences</taxon>
        <taxon>metagenomes</taxon>
        <taxon>organismal metagenomes</taxon>
    </lineage>
</organism>
<evidence type="ECO:0000313" key="2">
    <source>
        <dbReference type="EMBL" id="QHU01903.1"/>
    </source>
</evidence>
<dbReference type="EMBL" id="MN740350">
    <property type="protein sequence ID" value="QHU01903.1"/>
    <property type="molecule type" value="Genomic_DNA"/>
</dbReference>
<keyword evidence="1" id="KW-0472">Membrane</keyword>
<accession>A0A6C0J9F1</accession>
<proteinExistence type="predicted"/>
<sequence>MGNKNTIFQADCPTPKVYKLPNNPDDKINAIKTTSTCISEDYDYLTWQFLPPGGEYRAVDYSERPRCGCDGTKIVYYRESFKGKPLTCCLTGESGSTTACDPKYRNMDSSACAPIMRDYCFIDNNIFADSGCKQWCTLNPDECMNKKIDLCNNLNSFETNYQCRDFCIQNPGKCDTSMNLYCKKTQNIGKPECSCVNSLFKQYKYNPLCQDKECINAGYSTAPMINSLGDGCQIIDCSVAFNLEKTGQVQFNDADIDQRCGKDESTLEEEVEIFSNSKETLAKIVEDLDENDEKEKSTWWIWLIVIIVLLLLVGGIGIGIYYYTRKKAKLQLLQNNPTT</sequence>
<keyword evidence="1" id="KW-0812">Transmembrane</keyword>
<protein>
    <submittedName>
        <fullName evidence="2">Uncharacterized protein</fullName>
    </submittedName>
</protein>
<feature type="transmembrane region" description="Helical" evidence="1">
    <location>
        <begin position="299"/>
        <end position="323"/>
    </location>
</feature>
<keyword evidence="1" id="KW-1133">Transmembrane helix</keyword>
<evidence type="ECO:0000256" key="1">
    <source>
        <dbReference type="SAM" id="Phobius"/>
    </source>
</evidence>